<dbReference type="KEGG" id="eec:EcWSU1_02613"/>
<protein>
    <submittedName>
        <fullName evidence="1">Uncharacterized protein</fullName>
    </submittedName>
</protein>
<dbReference type="HOGENOM" id="CLU_3373558_0_0_6"/>
<accession>G8LF63</accession>
<sequence length="34" mass="4157">MIIRLRGLRAAFFYHYSSYNILMAFEEQCLWVTL</sequence>
<reference evidence="1 2" key="1">
    <citation type="journal article" date="2011" name="Stand. Genomic Sci.">
        <title>Complete genome of the onion pathogen Enterobacter cloacae EcWSU1.</title>
        <authorList>
            <person name="Humann J.L."/>
            <person name="Wildung M."/>
            <person name="Cheng C.H."/>
            <person name="Lee T."/>
            <person name="Stewart J.E."/>
            <person name="Drew J.C."/>
            <person name="Triplett E.W."/>
            <person name="Main D."/>
            <person name="Schroeder B.K."/>
        </authorList>
    </citation>
    <scope>NUCLEOTIDE SEQUENCE [LARGE SCALE GENOMIC DNA]</scope>
    <source>
        <strain evidence="1 2">EcWSU1</strain>
    </source>
</reference>
<gene>
    <name evidence="1" type="ORF">EcWSU1_02613</name>
</gene>
<dbReference type="Proteomes" id="UP000007838">
    <property type="component" value="Chromosome"/>
</dbReference>
<evidence type="ECO:0000313" key="2">
    <source>
        <dbReference type="Proteomes" id="UP000007838"/>
    </source>
</evidence>
<evidence type="ECO:0000313" key="1">
    <source>
        <dbReference type="EMBL" id="AEW74047.1"/>
    </source>
</evidence>
<dbReference type="EMBL" id="CP002886">
    <property type="protein sequence ID" value="AEW74047.1"/>
    <property type="molecule type" value="Genomic_DNA"/>
</dbReference>
<proteinExistence type="predicted"/>
<organism evidence="1 2">
    <name type="scientific">Enterobacter ludwigii</name>
    <dbReference type="NCBI Taxonomy" id="299767"/>
    <lineage>
        <taxon>Bacteria</taxon>
        <taxon>Pseudomonadati</taxon>
        <taxon>Pseudomonadota</taxon>
        <taxon>Gammaproteobacteria</taxon>
        <taxon>Enterobacterales</taxon>
        <taxon>Enterobacteriaceae</taxon>
        <taxon>Enterobacter</taxon>
        <taxon>Enterobacter cloacae complex</taxon>
    </lineage>
</organism>
<dbReference type="AlphaFoldDB" id="G8LF63"/>
<name>G8LF63_9ENTR</name>